<keyword evidence="2" id="KW-1185">Reference proteome</keyword>
<reference evidence="1" key="1">
    <citation type="journal article" date="2023" name="Plant J.">
        <title>Genome sequences and population genomics provide insights into the demographic history, inbreeding, and mutation load of two 'living fossil' tree species of Dipteronia.</title>
        <authorList>
            <person name="Feng Y."/>
            <person name="Comes H.P."/>
            <person name="Chen J."/>
            <person name="Zhu S."/>
            <person name="Lu R."/>
            <person name="Zhang X."/>
            <person name="Li P."/>
            <person name="Qiu J."/>
            <person name="Olsen K.M."/>
            <person name="Qiu Y."/>
        </authorList>
    </citation>
    <scope>NUCLEOTIDE SEQUENCE</scope>
    <source>
        <strain evidence="1">NBL</strain>
    </source>
</reference>
<proteinExistence type="predicted"/>
<comment type="caution">
    <text evidence="1">The sequence shown here is derived from an EMBL/GenBank/DDBJ whole genome shotgun (WGS) entry which is preliminary data.</text>
</comment>
<sequence>MLIARRLLKGSGRQFRTRVMAWMRCYERCDCGRKLDIWNRTKRESMHRDIKLKRLALQEANRTEKCCHGNKLLCRRKSSILPWMWKRDTGSNVLERTGSNTGTKTLGSFMQRLLPGK</sequence>
<evidence type="ECO:0000313" key="2">
    <source>
        <dbReference type="Proteomes" id="UP001281410"/>
    </source>
</evidence>
<evidence type="ECO:0000313" key="1">
    <source>
        <dbReference type="EMBL" id="KAK3211794.1"/>
    </source>
</evidence>
<gene>
    <name evidence="1" type="ORF">Dsin_016500</name>
</gene>
<name>A0AAE0ADC6_9ROSI</name>
<protein>
    <submittedName>
        <fullName evidence="1">Uncharacterized protein</fullName>
    </submittedName>
</protein>
<dbReference type="Proteomes" id="UP001281410">
    <property type="component" value="Unassembled WGS sequence"/>
</dbReference>
<dbReference type="AlphaFoldDB" id="A0AAE0ADC6"/>
<accession>A0AAE0ADC6</accession>
<organism evidence="1 2">
    <name type="scientific">Dipteronia sinensis</name>
    <dbReference type="NCBI Taxonomy" id="43782"/>
    <lineage>
        <taxon>Eukaryota</taxon>
        <taxon>Viridiplantae</taxon>
        <taxon>Streptophyta</taxon>
        <taxon>Embryophyta</taxon>
        <taxon>Tracheophyta</taxon>
        <taxon>Spermatophyta</taxon>
        <taxon>Magnoliopsida</taxon>
        <taxon>eudicotyledons</taxon>
        <taxon>Gunneridae</taxon>
        <taxon>Pentapetalae</taxon>
        <taxon>rosids</taxon>
        <taxon>malvids</taxon>
        <taxon>Sapindales</taxon>
        <taxon>Sapindaceae</taxon>
        <taxon>Hippocastanoideae</taxon>
        <taxon>Acereae</taxon>
        <taxon>Dipteronia</taxon>
    </lineage>
</organism>
<dbReference type="EMBL" id="JANJYJ010000005">
    <property type="protein sequence ID" value="KAK3211794.1"/>
    <property type="molecule type" value="Genomic_DNA"/>
</dbReference>